<organism evidence="2 3">
    <name type="scientific">Aspergillus neoniger (strain CBS 115656)</name>
    <dbReference type="NCBI Taxonomy" id="1448310"/>
    <lineage>
        <taxon>Eukaryota</taxon>
        <taxon>Fungi</taxon>
        <taxon>Dikarya</taxon>
        <taxon>Ascomycota</taxon>
        <taxon>Pezizomycotina</taxon>
        <taxon>Eurotiomycetes</taxon>
        <taxon>Eurotiomycetidae</taxon>
        <taxon>Eurotiales</taxon>
        <taxon>Aspergillaceae</taxon>
        <taxon>Aspergillus</taxon>
        <taxon>Aspergillus subgen. Circumdati</taxon>
    </lineage>
</organism>
<dbReference type="GeneID" id="37128945"/>
<dbReference type="Pfam" id="PF17109">
    <property type="entry name" value="Goodbye"/>
    <property type="match status" value="1"/>
</dbReference>
<proteinExistence type="predicted"/>
<accession>A0A318YXH2</accession>
<sequence length="623" mass="70994">METQSRQDVQKRLKSIQRLMKETCAQFEKITKRRLESRRFEDVKSFEDLMKKSSSGEKGDDDESRETRQKFLTIVSTIQTLTGPLKSATDIAFSPASACVSALSFILEIPSKVHGIHESIRAVIDEVEPRFSELRAAVIFIPKASKLLERMGGIDQERQGKVLVRLASLAGDKEQAFQYLKQALELWSHDCREELSDLVIDTLKLRMASGPMGHLGLVIQMAIEDSDYDDTQMMNLPYTISSICSSSADNFAFLLGNIQTAIENAKAQNRVKTWTTLLLQKGMAYACYSDDPSHADQAVKAWTECAETIINKLKYLSAGAILLDRVGRQLGCYYFTQTLKDPDNAEIYSQKLKETYLAADFIRHGKQPEAEALFQANIRDAFDLLPDDTTGNYVGGLIRLVQIFLYTGDRVNFLNAYSLIARRVLDVETLEEWLRSDEKTTTPEATELMDFFQENCNKPISVWYKLAELVQFMRRSRNKLMNETPWSDDDAANMKSYEALFESMKRYAEALSDARYDYSCDACECVLDTNKSMYACKFCFDFALCELCFHRFQHGALKMSLCHIEHDYVRIPPWDAKAHVRAFQRRVLIDATVADDGYLVGGREVPVVEWLNCLKAKWDPQGD</sequence>
<protein>
    <recommendedName>
        <fullName evidence="1">Fungal STAND N-terminal Goodbye domain-containing protein</fullName>
    </recommendedName>
</protein>
<dbReference type="AlphaFoldDB" id="A0A318YXH2"/>
<evidence type="ECO:0000259" key="1">
    <source>
        <dbReference type="Pfam" id="PF17109"/>
    </source>
</evidence>
<dbReference type="OrthoDB" id="2913095at2759"/>
<dbReference type="SUPFAM" id="SSF57850">
    <property type="entry name" value="RING/U-box"/>
    <property type="match status" value="1"/>
</dbReference>
<dbReference type="Proteomes" id="UP000247647">
    <property type="component" value="Unassembled WGS sequence"/>
</dbReference>
<dbReference type="InterPro" id="IPR031350">
    <property type="entry name" value="Goodbye_dom"/>
</dbReference>
<dbReference type="EMBL" id="KZ821446">
    <property type="protein sequence ID" value="PYH39336.1"/>
    <property type="molecule type" value="Genomic_DNA"/>
</dbReference>
<dbReference type="RefSeq" id="XP_025484814.1">
    <property type="nucleotide sequence ID" value="XM_025626489.1"/>
</dbReference>
<reference evidence="2" key="1">
    <citation type="submission" date="2016-12" db="EMBL/GenBank/DDBJ databases">
        <title>The genomes of Aspergillus section Nigri reveals drivers in fungal speciation.</title>
        <authorList>
            <consortium name="DOE Joint Genome Institute"/>
            <person name="Vesth T.C."/>
            <person name="Nybo J."/>
            <person name="Theobald S."/>
            <person name="Brandl J."/>
            <person name="Frisvad J.C."/>
            <person name="Nielsen K.F."/>
            <person name="Lyhne E.K."/>
            <person name="Kogle M.E."/>
            <person name="Kuo A."/>
            <person name="Riley R."/>
            <person name="Clum A."/>
            <person name="Nolan M."/>
            <person name="Lipzen A."/>
            <person name="Salamov A."/>
            <person name="Henrissat B."/>
            <person name="Wiebenga A."/>
            <person name="De Vries R.P."/>
            <person name="Grigoriev I.V."/>
            <person name="Mortensen U.H."/>
            <person name="Andersen M.R."/>
            <person name="Baker S.E."/>
        </authorList>
    </citation>
    <scope>NUCLEOTIDE SEQUENCE [LARGE SCALE GENOMIC DNA]</scope>
    <source>
        <strain evidence="2">CBS 115656</strain>
    </source>
</reference>
<evidence type="ECO:0000313" key="2">
    <source>
        <dbReference type="EMBL" id="PYH39336.1"/>
    </source>
</evidence>
<keyword evidence="3" id="KW-1185">Reference proteome</keyword>
<name>A0A318YXH2_ASPNB</name>
<gene>
    <name evidence="2" type="ORF">BO87DRAFT_412232</name>
</gene>
<evidence type="ECO:0000313" key="3">
    <source>
        <dbReference type="Proteomes" id="UP000247647"/>
    </source>
</evidence>
<feature type="domain" description="Fungal STAND N-terminal Goodbye" evidence="1">
    <location>
        <begin position="21"/>
        <end position="134"/>
    </location>
</feature>